<sequence length="407" mass="45002">MSENVSRSVFARLRDAMQRDDLILSMSGLITYAVVTWVDALNGDLTAFRFSLIVVMALAFSYATIWQSGNNIGRAQRIALLLQCVCALLIYANERSLVAPVLFVLCAAQLPAFLGLKRWWWGLIGLNLALFAIDAFSGLTQHTVISNLVFLSFELFAALSTRSRLLAQHQQKLLEATHLKLVAAQSRLTQQSEHQERLRIARDLHDSVGHHLTALSLQLEHALHRPPEQPHEFYQSLRQAVNNTLQQTRTIVHHMRQQSNICLTDFMRQLRRGLPAAIELQCQLEHGLLSSVQNSQLAHCIEEAISNALRHGNATKVLVSLEPHPAVPGQLLLIVSDNGQGCRHIEQGSGLRGIQERVSSLNGQAQFVSNAAGFVLSITLPVATDIGVESMISGRVESDGKTMEALV</sequence>
<gene>
    <name evidence="12" type="ORF">K0504_14020</name>
</gene>
<keyword evidence="9" id="KW-0812">Transmembrane</keyword>
<dbReference type="EMBL" id="JAHZSS010000019">
    <property type="protein sequence ID" value="MBW8192148.1"/>
    <property type="molecule type" value="Genomic_DNA"/>
</dbReference>
<feature type="transmembrane region" description="Helical" evidence="9">
    <location>
        <begin position="46"/>
        <end position="63"/>
    </location>
</feature>
<dbReference type="InterPro" id="IPR050482">
    <property type="entry name" value="Sensor_HK_TwoCompSys"/>
</dbReference>
<evidence type="ECO:0000256" key="6">
    <source>
        <dbReference type="ARBA" id="ARBA00022777"/>
    </source>
</evidence>
<keyword evidence="13" id="KW-1185">Reference proteome</keyword>
<dbReference type="Gene3D" id="1.20.5.1930">
    <property type="match status" value="1"/>
</dbReference>
<dbReference type="GO" id="GO:0016301">
    <property type="term" value="F:kinase activity"/>
    <property type="evidence" value="ECO:0007669"/>
    <property type="project" value="UniProtKB-KW"/>
</dbReference>
<name>A0ABS7EIG4_9GAMM</name>
<comment type="catalytic activity">
    <reaction evidence="1">
        <text>ATP + protein L-histidine = ADP + protein N-phospho-L-histidine.</text>
        <dbReference type="EC" id="2.7.13.3"/>
    </reaction>
</comment>
<feature type="transmembrane region" description="Helical" evidence="9">
    <location>
        <begin position="97"/>
        <end position="114"/>
    </location>
</feature>
<feature type="transmembrane region" description="Helical" evidence="9">
    <location>
        <begin position="21"/>
        <end position="40"/>
    </location>
</feature>
<keyword evidence="9" id="KW-1133">Transmembrane helix</keyword>
<evidence type="ECO:0000256" key="3">
    <source>
        <dbReference type="ARBA" id="ARBA00022553"/>
    </source>
</evidence>
<evidence type="ECO:0000256" key="4">
    <source>
        <dbReference type="ARBA" id="ARBA00022679"/>
    </source>
</evidence>
<keyword evidence="5" id="KW-0547">Nucleotide-binding</keyword>
<keyword evidence="9" id="KW-0472">Membrane</keyword>
<dbReference type="PANTHER" id="PTHR24421">
    <property type="entry name" value="NITRATE/NITRITE SENSOR PROTEIN NARX-RELATED"/>
    <property type="match status" value="1"/>
</dbReference>
<evidence type="ECO:0000259" key="11">
    <source>
        <dbReference type="Pfam" id="PF07730"/>
    </source>
</evidence>
<protein>
    <recommendedName>
        <fullName evidence="2">histidine kinase</fullName>
        <ecNumber evidence="2">2.7.13.3</ecNumber>
    </recommendedName>
</protein>
<dbReference type="Pfam" id="PF02518">
    <property type="entry name" value="HATPase_c"/>
    <property type="match status" value="1"/>
</dbReference>
<evidence type="ECO:0000256" key="9">
    <source>
        <dbReference type="SAM" id="Phobius"/>
    </source>
</evidence>
<evidence type="ECO:0000256" key="1">
    <source>
        <dbReference type="ARBA" id="ARBA00000085"/>
    </source>
</evidence>
<keyword evidence="6 12" id="KW-0418">Kinase</keyword>
<keyword evidence="4" id="KW-0808">Transferase</keyword>
<keyword evidence="3" id="KW-0597">Phosphoprotein</keyword>
<dbReference type="RefSeq" id="WP_220104775.1">
    <property type="nucleotide sequence ID" value="NZ_JAHZSS010000019.1"/>
</dbReference>
<dbReference type="SUPFAM" id="SSF55874">
    <property type="entry name" value="ATPase domain of HSP90 chaperone/DNA topoisomerase II/histidine kinase"/>
    <property type="match status" value="1"/>
</dbReference>
<feature type="transmembrane region" description="Helical" evidence="9">
    <location>
        <begin position="119"/>
        <end position="138"/>
    </location>
</feature>
<dbReference type="InterPro" id="IPR036890">
    <property type="entry name" value="HATPase_C_sf"/>
</dbReference>
<evidence type="ECO:0000256" key="5">
    <source>
        <dbReference type="ARBA" id="ARBA00022741"/>
    </source>
</evidence>
<dbReference type="EC" id="2.7.13.3" evidence="2"/>
<dbReference type="Proteomes" id="UP001166251">
    <property type="component" value="Unassembled WGS sequence"/>
</dbReference>
<comment type="caution">
    <text evidence="12">The sequence shown here is derived from an EMBL/GenBank/DDBJ whole genome shotgun (WGS) entry which is preliminary data.</text>
</comment>
<evidence type="ECO:0000313" key="13">
    <source>
        <dbReference type="Proteomes" id="UP001166251"/>
    </source>
</evidence>
<accession>A0ABS7EIG4</accession>
<keyword evidence="7" id="KW-0067">ATP-binding</keyword>
<dbReference type="PANTHER" id="PTHR24421:SF10">
    <property type="entry name" value="NITRATE_NITRITE SENSOR PROTEIN NARQ"/>
    <property type="match status" value="1"/>
</dbReference>
<dbReference type="Gene3D" id="3.30.565.10">
    <property type="entry name" value="Histidine kinase-like ATPase, C-terminal domain"/>
    <property type="match status" value="1"/>
</dbReference>
<dbReference type="Pfam" id="PF07730">
    <property type="entry name" value="HisKA_3"/>
    <property type="match status" value="1"/>
</dbReference>
<dbReference type="CDD" id="cd16917">
    <property type="entry name" value="HATPase_UhpB-NarQ-NarX-like"/>
    <property type="match status" value="1"/>
</dbReference>
<feature type="domain" description="Histidine kinase/HSP90-like ATPase" evidence="10">
    <location>
        <begin position="295"/>
        <end position="382"/>
    </location>
</feature>
<evidence type="ECO:0000256" key="2">
    <source>
        <dbReference type="ARBA" id="ARBA00012438"/>
    </source>
</evidence>
<organism evidence="12 13">
    <name type="scientific">Neiella holothuriorum</name>
    <dbReference type="NCBI Taxonomy" id="2870530"/>
    <lineage>
        <taxon>Bacteria</taxon>
        <taxon>Pseudomonadati</taxon>
        <taxon>Pseudomonadota</taxon>
        <taxon>Gammaproteobacteria</taxon>
        <taxon>Alteromonadales</taxon>
        <taxon>Echinimonadaceae</taxon>
        <taxon>Neiella</taxon>
    </lineage>
</organism>
<dbReference type="InterPro" id="IPR011712">
    <property type="entry name" value="Sig_transdc_His_kin_sub3_dim/P"/>
</dbReference>
<dbReference type="InterPro" id="IPR003594">
    <property type="entry name" value="HATPase_dom"/>
</dbReference>
<evidence type="ECO:0000256" key="8">
    <source>
        <dbReference type="ARBA" id="ARBA00023012"/>
    </source>
</evidence>
<evidence type="ECO:0000256" key="7">
    <source>
        <dbReference type="ARBA" id="ARBA00022840"/>
    </source>
</evidence>
<reference evidence="12" key="1">
    <citation type="submission" date="2021-07" db="EMBL/GenBank/DDBJ databases">
        <title>Neiella marina sp. nov., isolated from the intestinal content of sea cucumber Apostichopus japonicus.</title>
        <authorList>
            <person name="Bai X."/>
        </authorList>
    </citation>
    <scope>NUCLEOTIDE SEQUENCE</scope>
    <source>
        <strain evidence="12">126</strain>
    </source>
</reference>
<keyword evidence="8" id="KW-0902">Two-component regulatory system</keyword>
<evidence type="ECO:0000259" key="10">
    <source>
        <dbReference type="Pfam" id="PF02518"/>
    </source>
</evidence>
<proteinExistence type="predicted"/>
<evidence type="ECO:0000313" key="12">
    <source>
        <dbReference type="EMBL" id="MBW8192148.1"/>
    </source>
</evidence>
<feature type="transmembrane region" description="Helical" evidence="9">
    <location>
        <begin position="75"/>
        <end position="91"/>
    </location>
</feature>
<feature type="domain" description="Signal transduction histidine kinase subgroup 3 dimerisation and phosphoacceptor" evidence="11">
    <location>
        <begin position="196"/>
        <end position="258"/>
    </location>
</feature>